<evidence type="ECO:0000256" key="1">
    <source>
        <dbReference type="SAM" id="Phobius"/>
    </source>
</evidence>
<keyword evidence="1" id="KW-0472">Membrane</keyword>
<keyword evidence="1" id="KW-0812">Transmembrane</keyword>
<feature type="transmembrane region" description="Helical" evidence="1">
    <location>
        <begin position="21"/>
        <end position="41"/>
    </location>
</feature>
<comment type="caution">
    <text evidence="2">The sequence shown here is derived from an EMBL/GenBank/DDBJ whole genome shotgun (WGS) entry which is preliminary data.</text>
</comment>
<name>A0A0F9NY75_9ZZZZ</name>
<proteinExistence type="predicted"/>
<protein>
    <submittedName>
        <fullName evidence="2">Uncharacterized protein</fullName>
    </submittedName>
</protein>
<dbReference type="AlphaFoldDB" id="A0A0F9NY75"/>
<gene>
    <name evidence="2" type="ORF">LCGC14_1204880</name>
</gene>
<reference evidence="2" key="1">
    <citation type="journal article" date="2015" name="Nature">
        <title>Complex archaea that bridge the gap between prokaryotes and eukaryotes.</title>
        <authorList>
            <person name="Spang A."/>
            <person name="Saw J.H."/>
            <person name="Jorgensen S.L."/>
            <person name="Zaremba-Niedzwiedzka K."/>
            <person name="Martijn J."/>
            <person name="Lind A.E."/>
            <person name="van Eijk R."/>
            <person name="Schleper C."/>
            <person name="Guy L."/>
            <person name="Ettema T.J."/>
        </authorList>
    </citation>
    <scope>NUCLEOTIDE SEQUENCE</scope>
</reference>
<evidence type="ECO:0000313" key="2">
    <source>
        <dbReference type="EMBL" id="KKM93780.1"/>
    </source>
</evidence>
<accession>A0A0F9NY75</accession>
<sequence length="99" mass="11202">MTDEAPTFVIQEKCSSHRWRMIGTFLSVVGMGAILVFWAVVKGYTAEKQAGQVDNRLNVHEAAQETHEDHLRETLDRIYAAQERTLDKLDDIDKGVNGK</sequence>
<dbReference type="EMBL" id="LAZR01006222">
    <property type="protein sequence ID" value="KKM93780.1"/>
    <property type="molecule type" value="Genomic_DNA"/>
</dbReference>
<keyword evidence="1" id="KW-1133">Transmembrane helix</keyword>
<organism evidence="2">
    <name type="scientific">marine sediment metagenome</name>
    <dbReference type="NCBI Taxonomy" id="412755"/>
    <lineage>
        <taxon>unclassified sequences</taxon>
        <taxon>metagenomes</taxon>
        <taxon>ecological metagenomes</taxon>
    </lineage>
</organism>